<organism evidence="3 4">
    <name type="scientific">Trametes cubensis</name>
    <dbReference type="NCBI Taxonomy" id="1111947"/>
    <lineage>
        <taxon>Eukaryota</taxon>
        <taxon>Fungi</taxon>
        <taxon>Dikarya</taxon>
        <taxon>Basidiomycota</taxon>
        <taxon>Agaricomycotina</taxon>
        <taxon>Agaricomycetes</taxon>
        <taxon>Polyporales</taxon>
        <taxon>Polyporaceae</taxon>
        <taxon>Trametes</taxon>
    </lineage>
</organism>
<feature type="compositionally biased region" description="Acidic residues" evidence="1">
    <location>
        <begin position="420"/>
        <end position="429"/>
    </location>
</feature>
<reference evidence="3" key="1">
    <citation type="submission" date="2022-11" db="EMBL/GenBank/DDBJ databases">
        <title>Genome Sequence of Cubamyces cubensis.</title>
        <authorList>
            <person name="Buettner E."/>
        </authorList>
    </citation>
    <scope>NUCLEOTIDE SEQUENCE</scope>
    <source>
        <strain evidence="3">MPL-01</strain>
    </source>
</reference>
<feature type="region of interest" description="Disordered" evidence="1">
    <location>
        <begin position="538"/>
        <end position="572"/>
    </location>
</feature>
<feature type="transmembrane region" description="Helical" evidence="2">
    <location>
        <begin position="22"/>
        <end position="42"/>
    </location>
</feature>
<accession>A0AAD7XCN6</accession>
<feature type="region of interest" description="Disordered" evidence="1">
    <location>
        <begin position="382"/>
        <end position="429"/>
    </location>
</feature>
<dbReference type="Proteomes" id="UP001215151">
    <property type="component" value="Unassembled WGS sequence"/>
</dbReference>
<feature type="compositionally biased region" description="Polar residues" evidence="1">
    <location>
        <begin position="563"/>
        <end position="572"/>
    </location>
</feature>
<keyword evidence="2" id="KW-1133">Transmembrane helix</keyword>
<keyword evidence="2" id="KW-0472">Membrane</keyword>
<name>A0AAD7XCN6_9APHY</name>
<evidence type="ECO:0000313" key="4">
    <source>
        <dbReference type="Proteomes" id="UP001215151"/>
    </source>
</evidence>
<feature type="compositionally biased region" description="Low complexity" evidence="1">
    <location>
        <begin position="395"/>
        <end position="408"/>
    </location>
</feature>
<feature type="transmembrane region" description="Helical" evidence="2">
    <location>
        <begin position="89"/>
        <end position="109"/>
    </location>
</feature>
<proteinExistence type="predicted"/>
<dbReference type="AlphaFoldDB" id="A0AAD7XCN6"/>
<dbReference type="EMBL" id="JAPEVG010000070">
    <property type="protein sequence ID" value="KAJ8487977.1"/>
    <property type="molecule type" value="Genomic_DNA"/>
</dbReference>
<comment type="caution">
    <text evidence="3">The sequence shown here is derived from an EMBL/GenBank/DDBJ whole genome shotgun (WGS) entry which is preliminary data.</text>
</comment>
<evidence type="ECO:0000313" key="3">
    <source>
        <dbReference type="EMBL" id="KAJ8487977.1"/>
    </source>
</evidence>
<feature type="compositionally biased region" description="Polar residues" evidence="1">
    <location>
        <begin position="780"/>
        <end position="789"/>
    </location>
</feature>
<sequence>MGEICLSVAPILRCQSLTRLEAGILLLPPGLEILFACALLWAKRASADKKHVFLASEIYVYFALAILDLLTHTLPSLGSSLDSFRSLDIVIGAGSFIPLFLYTFFLYLLTTTELVPSLPAGLQRIAKYTLLAFIPLIIVLNELGSFIGITYRSFVTQNGTTLLGVGFTNATAEQFLSTVTLVLLTAFQALNFCIAFYRLVMAVLHRRNIETGENEKAMEAQFFRGLGWIVVGMKLGAIETVIGFAQGGFGIAFARRLLKFLAHACLVIGIMQGVDTVEDFQLYSPGEAQRRRKSMLRAMIQNPRFSTFRHVGGHEFDAEKTFAPKRDSIIKLGDPSWMRRDFKQASLNEKASLEDQRASSGLLSTRKSSSLTFKLASRLSNRTSSRKSKASTAWRDSTSSFGSSRRNSWPPARDTIQEEERSDDNVDDEDYADEAMDVVATEFSPIPRPAYPRPVRQRVTVHIRKDRLPVLQLRRFSNLEFLDLVTDPFRDPHGRARSLPGNFDDLPEPHPVGHVSASFTPLPAYTGVPAAQAGARAASVRESMASHHSRSRSVGTYDRPASVMSQGTVRPQSVATYRARDSGVSLHAPLMRESVSTYRPRDSVASYNPRESTLSYNRPASTMSFRAIGTPADMNFEGVGIATAGTEASFELPDGDAPRFLGVSRRDRGLSSSTTASEVVAITSQFPGIPMRPAAVPRPRSMLSHQVPNTEFVVSEDVAMPNVSAPPSVVERVPSVKRKPVPAMDEPAMESSPEPTPASADYDDKMSVRQVEAAEPAQQRAITEQEATQSLPTPLSPPPAATRWPAKRSKSLSGKRRPPPLDLAPAETHAFDMPPPAATGESGSVNEAEVVEVRSASGSTQGTLVRVKSVGSAPQRSVSASQRTAFARNSVQVELGHVEPRSGRKLKKSPVGGAGIGRGRGLPTNPRPAMQTDA</sequence>
<feature type="compositionally biased region" description="Basic residues" evidence="1">
    <location>
        <begin position="805"/>
        <end position="818"/>
    </location>
</feature>
<evidence type="ECO:0000256" key="2">
    <source>
        <dbReference type="SAM" id="Phobius"/>
    </source>
</evidence>
<feature type="transmembrane region" description="Helical" evidence="2">
    <location>
        <begin position="130"/>
        <end position="154"/>
    </location>
</feature>
<protein>
    <submittedName>
        <fullName evidence="3">Uncharacterized protein</fullName>
    </submittedName>
</protein>
<feature type="region of interest" description="Disordered" evidence="1">
    <location>
        <begin position="895"/>
        <end position="934"/>
    </location>
</feature>
<feature type="transmembrane region" description="Helical" evidence="2">
    <location>
        <begin position="54"/>
        <end position="77"/>
    </location>
</feature>
<evidence type="ECO:0000256" key="1">
    <source>
        <dbReference type="SAM" id="MobiDB-lite"/>
    </source>
</evidence>
<keyword evidence="2" id="KW-0812">Transmembrane</keyword>
<feature type="region of interest" description="Disordered" evidence="1">
    <location>
        <begin position="724"/>
        <end position="847"/>
    </location>
</feature>
<feature type="transmembrane region" description="Helical" evidence="2">
    <location>
        <begin position="174"/>
        <end position="197"/>
    </location>
</feature>
<keyword evidence="4" id="KW-1185">Reference proteome</keyword>
<gene>
    <name evidence="3" type="ORF">ONZ51_g3851</name>
</gene>